<gene>
    <name evidence="2" type="ORF">NDI38_29110</name>
</gene>
<comment type="caution">
    <text evidence="2">The sequence shown here is derived from an EMBL/GenBank/DDBJ whole genome shotgun (WGS) entry which is preliminary data.</text>
</comment>
<feature type="compositionally biased region" description="Basic and acidic residues" evidence="1">
    <location>
        <begin position="30"/>
        <end position="54"/>
    </location>
</feature>
<name>A0ABV0KTB5_9CYAN</name>
<sequence length="116" mass="12981">MNLPAPQFQAIQEPDAFLQLFPQQFDFIYAEHPDPGERPDWKTEDRHPLSDRGVKPTYGQKGASKNFTCPSFDHWTAFGLNAPTGTGLKGRFFRCEAPLEPSCCRCPAAVQAIVLL</sequence>
<organism evidence="2 3">
    <name type="scientific">Stenomitos frigidus AS-A4</name>
    <dbReference type="NCBI Taxonomy" id="2933935"/>
    <lineage>
        <taxon>Bacteria</taxon>
        <taxon>Bacillati</taxon>
        <taxon>Cyanobacteriota</taxon>
        <taxon>Cyanophyceae</taxon>
        <taxon>Leptolyngbyales</taxon>
        <taxon>Leptolyngbyaceae</taxon>
        <taxon>Stenomitos</taxon>
    </lineage>
</organism>
<protein>
    <submittedName>
        <fullName evidence="2">Uncharacterized protein</fullName>
    </submittedName>
</protein>
<evidence type="ECO:0000313" key="2">
    <source>
        <dbReference type="EMBL" id="MEP1062436.1"/>
    </source>
</evidence>
<evidence type="ECO:0000256" key="1">
    <source>
        <dbReference type="SAM" id="MobiDB-lite"/>
    </source>
</evidence>
<evidence type="ECO:0000313" key="3">
    <source>
        <dbReference type="Proteomes" id="UP001476950"/>
    </source>
</evidence>
<keyword evidence="3" id="KW-1185">Reference proteome</keyword>
<proteinExistence type="predicted"/>
<feature type="region of interest" description="Disordered" evidence="1">
    <location>
        <begin position="30"/>
        <end position="62"/>
    </location>
</feature>
<dbReference type="RefSeq" id="WP_190447545.1">
    <property type="nucleotide sequence ID" value="NZ_JAMPLM010000066.1"/>
</dbReference>
<dbReference type="Proteomes" id="UP001476950">
    <property type="component" value="Unassembled WGS sequence"/>
</dbReference>
<reference evidence="2 3" key="1">
    <citation type="submission" date="2022-04" db="EMBL/GenBank/DDBJ databases">
        <title>Positive selection, recombination, and allopatry shape intraspecific diversity of widespread and dominant cyanobacteria.</title>
        <authorList>
            <person name="Wei J."/>
            <person name="Shu W."/>
            <person name="Hu C."/>
        </authorList>
    </citation>
    <scope>NUCLEOTIDE SEQUENCE [LARGE SCALE GENOMIC DNA]</scope>
    <source>
        <strain evidence="2 3">AS-A4</strain>
    </source>
</reference>
<dbReference type="EMBL" id="JAMPLM010000066">
    <property type="protein sequence ID" value="MEP1062436.1"/>
    <property type="molecule type" value="Genomic_DNA"/>
</dbReference>
<accession>A0ABV0KTB5</accession>